<dbReference type="EMBL" id="JAVYJV010000009">
    <property type="protein sequence ID" value="KAK4362797.1"/>
    <property type="molecule type" value="Genomic_DNA"/>
</dbReference>
<dbReference type="Proteomes" id="UP001291623">
    <property type="component" value="Unassembled WGS sequence"/>
</dbReference>
<feature type="domain" description="ATPase family AAA" evidence="2">
    <location>
        <begin position="54"/>
        <end position="100"/>
    </location>
</feature>
<evidence type="ECO:0000313" key="3">
    <source>
        <dbReference type="EMBL" id="KAK4362797.1"/>
    </source>
</evidence>
<name>A0AAE1VBP6_9SOLA</name>
<dbReference type="AlphaFoldDB" id="A0AAE1VBP6"/>
<dbReference type="Pfam" id="PF12037">
    <property type="entry name" value="ATAD3_N"/>
    <property type="match status" value="1"/>
</dbReference>
<evidence type="ECO:0000256" key="1">
    <source>
        <dbReference type="SAM" id="MobiDB-lite"/>
    </source>
</evidence>
<sequence length="102" mass="10688">MGKTYAAGLFAALASAETAYADGSFNFSPFSTPSTNKAAPSAPVDVPHPPQQTAEAPEKPKVRNDNPRTTSAGFDPEALERGAKALREIDKSKSAKQVLNPS</sequence>
<protein>
    <recommendedName>
        <fullName evidence="2">ATPase family AAA domain-containing protein</fullName>
    </recommendedName>
</protein>
<reference evidence="3" key="1">
    <citation type="submission" date="2023-12" db="EMBL/GenBank/DDBJ databases">
        <title>Genome assembly of Anisodus tanguticus.</title>
        <authorList>
            <person name="Wang Y.-J."/>
        </authorList>
    </citation>
    <scope>NUCLEOTIDE SEQUENCE</scope>
    <source>
        <strain evidence="3">KB-2021</strain>
        <tissue evidence="3">Leaf</tissue>
    </source>
</reference>
<comment type="caution">
    <text evidence="3">The sequence shown here is derived from an EMBL/GenBank/DDBJ whole genome shotgun (WGS) entry which is preliminary data.</text>
</comment>
<organism evidence="3 4">
    <name type="scientific">Anisodus tanguticus</name>
    <dbReference type="NCBI Taxonomy" id="243964"/>
    <lineage>
        <taxon>Eukaryota</taxon>
        <taxon>Viridiplantae</taxon>
        <taxon>Streptophyta</taxon>
        <taxon>Embryophyta</taxon>
        <taxon>Tracheophyta</taxon>
        <taxon>Spermatophyta</taxon>
        <taxon>Magnoliopsida</taxon>
        <taxon>eudicotyledons</taxon>
        <taxon>Gunneridae</taxon>
        <taxon>Pentapetalae</taxon>
        <taxon>asterids</taxon>
        <taxon>lamiids</taxon>
        <taxon>Solanales</taxon>
        <taxon>Solanaceae</taxon>
        <taxon>Solanoideae</taxon>
        <taxon>Hyoscyameae</taxon>
        <taxon>Anisodus</taxon>
    </lineage>
</organism>
<evidence type="ECO:0000259" key="2">
    <source>
        <dbReference type="Pfam" id="PF12037"/>
    </source>
</evidence>
<keyword evidence="4" id="KW-1185">Reference proteome</keyword>
<dbReference type="InterPro" id="IPR021911">
    <property type="entry name" value="ATAD3_N"/>
</dbReference>
<feature type="compositionally biased region" description="Low complexity" evidence="1">
    <location>
        <begin position="25"/>
        <end position="36"/>
    </location>
</feature>
<proteinExistence type="predicted"/>
<accession>A0AAE1VBP6</accession>
<evidence type="ECO:0000313" key="4">
    <source>
        <dbReference type="Proteomes" id="UP001291623"/>
    </source>
</evidence>
<feature type="compositionally biased region" description="Basic and acidic residues" evidence="1">
    <location>
        <begin position="56"/>
        <end position="66"/>
    </location>
</feature>
<gene>
    <name evidence="3" type="ORF">RND71_018038</name>
</gene>
<feature type="region of interest" description="Disordered" evidence="1">
    <location>
        <begin position="25"/>
        <end position="80"/>
    </location>
</feature>